<dbReference type="EMBL" id="CP018082">
    <property type="protein sequence ID" value="APE35852.1"/>
    <property type="molecule type" value="Genomic_DNA"/>
</dbReference>
<proteinExistence type="predicted"/>
<dbReference type="SUPFAM" id="SSF54593">
    <property type="entry name" value="Glyoxalase/Bleomycin resistance protein/Dihydroxybiphenyl dioxygenase"/>
    <property type="match status" value="2"/>
</dbReference>
<protein>
    <submittedName>
        <fullName evidence="2">Dioxygenase</fullName>
    </submittedName>
</protein>
<dbReference type="OrthoDB" id="3827654at2"/>
<name>A0A1J0VUX8_9NOCA</name>
<keyword evidence="2" id="KW-0560">Oxidoreductase</keyword>
<dbReference type="InterPro" id="IPR037523">
    <property type="entry name" value="VOC_core"/>
</dbReference>
<reference evidence="2" key="1">
    <citation type="submission" date="2016-11" db="EMBL/GenBank/DDBJ databases">
        <authorList>
            <person name="Jaros S."/>
            <person name="Januszkiewicz K."/>
            <person name="Wedrychowicz H."/>
        </authorList>
    </citation>
    <scope>NUCLEOTIDE SEQUENCE [LARGE SCALE GENOMIC DNA]</scope>
    <source>
        <strain evidence="2">Y48</strain>
    </source>
</reference>
<dbReference type="Gene3D" id="3.10.180.10">
    <property type="entry name" value="2,3-Dihydroxybiphenyl 1,2-Dioxygenase, domain 1"/>
    <property type="match status" value="2"/>
</dbReference>
<dbReference type="InterPro" id="IPR029068">
    <property type="entry name" value="Glyas_Bleomycin-R_OHBP_Dase"/>
</dbReference>
<feature type="domain" description="VOC" evidence="1">
    <location>
        <begin position="144"/>
        <end position="258"/>
    </location>
</feature>
<organism evidence="2 3">
    <name type="scientific">Nocardia mangyaensis</name>
    <dbReference type="NCBI Taxonomy" id="2213200"/>
    <lineage>
        <taxon>Bacteria</taxon>
        <taxon>Bacillati</taxon>
        <taxon>Actinomycetota</taxon>
        <taxon>Actinomycetes</taxon>
        <taxon>Mycobacteriales</taxon>
        <taxon>Nocardiaceae</taxon>
        <taxon>Nocardia</taxon>
    </lineage>
</organism>
<dbReference type="Proteomes" id="UP000183810">
    <property type="component" value="Chromosome"/>
</dbReference>
<dbReference type="PROSITE" id="PS51819">
    <property type="entry name" value="VOC"/>
    <property type="match status" value="1"/>
</dbReference>
<dbReference type="Pfam" id="PF00903">
    <property type="entry name" value="Glyoxalase"/>
    <property type="match status" value="1"/>
</dbReference>
<keyword evidence="2" id="KW-0223">Dioxygenase</keyword>
<dbReference type="KEGG" id="nsl:BOX37_19995"/>
<sequence length="308" mass="33472">MALHGLGKVTIGVPNPAETISYYTDFGLDHLGEGRFATRDGGEQLQVVHAPLRRLLDLTVAADDSDDIASVAARLAAIGVSSDSNPLSVRAVEPVTGTVVRVLVRPRIVTEPAVAPTPYNGPGRIDRWGRAPFLSRTEPVRPRKLGHAVLGSTDLAATMRFFVEGLGFQVSDYMGDKAAFLRCSVEHHNVLVLAAPVNFMHHTSWQVDDVDEVGRGAQAMLEGHPERHIWGLGRHFAGANFFWYLKDPAGNFSEYYSDMDTVPEDELWSPAVLEGLQGLYAWGPPPPPSFLEPDDLAALMTGSHSTRG</sequence>
<evidence type="ECO:0000313" key="2">
    <source>
        <dbReference type="EMBL" id="APE35852.1"/>
    </source>
</evidence>
<keyword evidence="3" id="KW-1185">Reference proteome</keyword>
<dbReference type="InterPro" id="IPR004360">
    <property type="entry name" value="Glyas_Fos-R_dOase_dom"/>
</dbReference>
<dbReference type="GO" id="GO:0051213">
    <property type="term" value="F:dioxygenase activity"/>
    <property type="evidence" value="ECO:0007669"/>
    <property type="project" value="UniProtKB-KW"/>
</dbReference>
<dbReference type="RefSeq" id="WP_071929040.1">
    <property type="nucleotide sequence ID" value="NZ_CP018082.1"/>
</dbReference>
<accession>A0A1J0VUX8</accession>
<dbReference type="AlphaFoldDB" id="A0A1J0VUX8"/>
<evidence type="ECO:0000259" key="1">
    <source>
        <dbReference type="PROSITE" id="PS51819"/>
    </source>
</evidence>
<evidence type="ECO:0000313" key="3">
    <source>
        <dbReference type="Proteomes" id="UP000183810"/>
    </source>
</evidence>
<gene>
    <name evidence="2" type="ORF">BOX37_19995</name>
</gene>